<evidence type="ECO:0000313" key="4">
    <source>
        <dbReference type="Proteomes" id="UP000298588"/>
    </source>
</evidence>
<dbReference type="EMBL" id="CP039865">
    <property type="protein sequence ID" value="QCK85074.1"/>
    <property type="molecule type" value="Genomic_DNA"/>
</dbReference>
<reference evidence="3 4" key="1">
    <citation type="submission" date="2019-04" db="EMBL/GenBank/DDBJ databases">
        <title>Phreatobacter aquaticus sp. nov.</title>
        <authorList>
            <person name="Choi A."/>
            <person name="Baek K."/>
        </authorList>
    </citation>
    <scope>NUCLEOTIDE SEQUENCE [LARGE SCALE GENOMIC DNA]</scope>
    <source>
        <strain evidence="3 4">NMCR1094</strain>
    </source>
</reference>
<gene>
    <name evidence="3" type="ORF">E8L99_04410</name>
</gene>
<protein>
    <submittedName>
        <fullName evidence="3">Uncharacterized protein</fullName>
    </submittedName>
</protein>
<dbReference type="KEGG" id="paqt:E8L99_04410"/>
<proteinExistence type="predicted"/>
<evidence type="ECO:0000256" key="1">
    <source>
        <dbReference type="SAM" id="MobiDB-lite"/>
    </source>
</evidence>
<evidence type="ECO:0000256" key="2">
    <source>
        <dbReference type="SAM" id="Phobius"/>
    </source>
</evidence>
<keyword evidence="4" id="KW-1185">Reference proteome</keyword>
<feature type="region of interest" description="Disordered" evidence="1">
    <location>
        <begin position="1"/>
        <end position="38"/>
    </location>
</feature>
<dbReference type="OrthoDB" id="10000305at2"/>
<organism evidence="3 4">
    <name type="scientific">Phreatobacter aquaticus</name>
    <dbReference type="NCBI Taxonomy" id="2570229"/>
    <lineage>
        <taxon>Bacteria</taxon>
        <taxon>Pseudomonadati</taxon>
        <taxon>Pseudomonadota</taxon>
        <taxon>Alphaproteobacteria</taxon>
        <taxon>Hyphomicrobiales</taxon>
        <taxon>Phreatobacteraceae</taxon>
        <taxon>Phreatobacter</taxon>
    </lineage>
</organism>
<dbReference type="AlphaFoldDB" id="A0A4D7QHZ2"/>
<keyword evidence="2" id="KW-0472">Membrane</keyword>
<sequence>MTTETRTMADDRILEPDNIQTPPRYTGDRPQVLTSDTARQGPAGRPVLFVLVASLLGAVLVLGLYWIFWVRTII</sequence>
<accession>A0A4D7QHZ2</accession>
<name>A0A4D7QHZ2_9HYPH</name>
<dbReference type="RefSeq" id="WP_137098408.1">
    <property type="nucleotide sequence ID" value="NZ_CP039865.1"/>
</dbReference>
<evidence type="ECO:0000313" key="3">
    <source>
        <dbReference type="EMBL" id="QCK85074.1"/>
    </source>
</evidence>
<feature type="transmembrane region" description="Helical" evidence="2">
    <location>
        <begin position="47"/>
        <end position="68"/>
    </location>
</feature>
<keyword evidence="2" id="KW-0812">Transmembrane</keyword>
<dbReference type="Proteomes" id="UP000298588">
    <property type="component" value="Chromosome"/>
</dbReference>
<keyword evidence="2" id="KW-1133">Transmembrane helix</keyword>